<name>A0ABU5IWS6_9BACI</name>
<dbReference type="EMBL" id="JAXOFX010000003">
    <property type="protein sequence ID" value="MDZ5471605.1"/>
    <property type="molecule type" value="Genomic_DNA"/>
</dbReference>
<dbReference type="Proteomes" id="UP001290455">
    <property type="component" value="Unassembled WGS sequence"/>
</dbReference>
<evidence type="ECO:0000313" key="2">
    <source>
        <dbReference type="Proteomes" id="UP001290455"/>
    </source>
</evidence>
<protein>
    <submittedName>
        <fullName evidence="1">Uncharacterized protein</fullName>
    </submittedName>
</protein>
<dbReference type="RefSeq" id="WP_322445893.1">
    <property type="nucleotide sequence ID" value="NZ_JAXOFX010000003.1"/>
</dbReference>
<evidence type="ECO:0000313" key="1">
    <source>
        <dbReference type="EMBL" id="MDZ5471605.1"/>
    </source>
</evidence>
<comment type="caution">
    <text evidence="1">The sequence shown here is derived from an EMBL/GenBank/DDBJ whole genome shotgun (WGS) entry which is preliminary data.</text>
</comment>
<organism evidence="1 2">
    <name type="scientific">Robertmurraya mangrovi</name>
    <dbReference type="NCBI Taxonomy" id="3098077"/>
    <lineage>
        <taxon>Bacteria</taxon>
        <taxon>Bacillati</taxon>
        <taxon>Bacillota</taxon>
        <taxon>Bacilli</taxon>
        <taxon>Bacillales</taxon>
        <taxon>Bacillaceae</taxon>
        <taxon>Robertmurraya</taxon>
    </lineage>
</organism>
<keyword evidence="2" id="KW-1185">Reference proteome</keyword>
<gene>
    <name evidence="1" type="ORF">SM124_07570</name>
</gene>
<proteinExistence type="predicted"/>
<reference evidence="1 2" key="1">
    <citation type="submission" date="2023-11" db="EMBL/GenBank/DDBJ databases">
        <title>Bacillus jintuensis, isolated from a mudflat on the Beibu Gulf coast.</title>
        <authorList>
            <person name="Li M."/>
        </authorList>
    </citation>
    <scope>NUCLEOTIDE SEQUENCE [LARGE SCALE GENOMIC DNA]</scope>
    <source>
        <strain evidence="1 2">31A1R</strain>
    </source>
</reference>
<sequence>METINLESLQEYVSTAVDISIQDKNGEEKAPYIRKSLVKLETCPDDTHLRIFFDHKRFFAVPLTSKVTMNKDEWIAFDTFSELYYVIRKVD</sequence>
<accession>A0ABU5IWS6</accession>